<evidence type="ECO:0000256" key="1">
    <source>
        <dbReference type="ARBA" id="ARBA00009528"/>
    </source>
</evidence>
<dbReference type="EMBL" id="FUXX01000028">
    <property type="protein sequence ID" value="SKA65091.1"/>
    <property type="molecule type" value="Genomic_DNA"/>
</dbReference>
<evidence type="ECO:0000313" key="8">
    <source>
        <dbReference type="Proteomes" id="UP000242432"/>
    </source>
</evidence>
<dbReference type="InterPro" id="IPR000819">
    <property type="entry name" value="Peptidase_M17_C"/>
</dbReference>
<keyword evidence="4" id="KW-0378">Hydrolase</keyword>
<comment type="similarity">
    <text evidence="1">Belongs to the peptidase M17 family.</text>
</comment>
<gene>
    <name evidence="7" type="ORF">SAMN02745213_01612</name>
</gene>
<dbReference type="Gene3D" id="3.40.630.10">
    <property type="entry name" value="Zn peptidases"/>
    <property type="match status" value="1"/>
</dbReference>
<evidence type="ECO:0000256" key="3">
    <source>
        <dbReference type="ARBA" id="ARBA00022670"/>
    </source>
</evidence>
<dbReference type="Proteomes" id="UP000242432">
    <property type="component" value="Unassembled WGS sequence"/>
</dbReference>
<reference evidence="8" key="1">
    <citation type="submission" date="2017-02" db="EMBL/GenBank/DDBJ databases">
        <authorList>
            <person name="Varghese N."/>
            <person name="Submissions S."/>
        </authorList>
    </citation>
    <scope>NUCLEOTIDE SEQUENCE [LARGE SCALE GENOMIC DNA]</scope>
    <source>
        <strain evidence="8">DSM 3072</strain>
    </source>
</reference>
<dbReference type="GO" id="GO:0070006">
    <property type="term" value="F:metalloaminopeptidase activity"/>
    <property type="evidence" value="ECO:0007669"/>
    <property type="project" value="InterPro"/>
</dbReference>
<keyword evidence="5" id="KW-0464">Manganese</keyword>
<organism evidence="7 8">
    <name type="scientific">Succinivibrio dextrinosolvens DSM 3072</name>
    <dbReference type="NCBI Taxonomy" id="1123324"/>
    <lineage>
        <taxon>Bacteria</taxon>
        <taxon>Pseudomonadati</taxon>
        <taxon>Pseudomonadota</taxon>
        <taxon>Gammaproteobacteria</taxon>
        <taxon>Aeromonadales</taxon>
        <taxon>Succinivibrionaceae</taxon>
        <taxon>Succinivibrio</taxon>
    </lineage>
</organism>
<feature type="domain" description="Cytosol aminopeptidase" evidence="6">
    <location>
        <begin position="289"/>
        <end position="296"/>
    </location>
</feature>
<evidence type="ECO:0000256" key="2">
    <source>
        <dbReference type="ARBA" id="ARBA00022438"/>
    </source>
</evidence>
<protein>
    <submittedName>
        <fullName evidence="7">PepB aminopeptidase</fullName>
    </submittedName>
</protein>
<proteinExistence type="inferred from homology"/>
<dbReference type="PANTHER" id="PTHR11963">
    <property type="entry name" value="LEUCINE AMINOPEPTIDASE-RELATED"/>
    <property type="match status" value="1"/>
</dbReference>
<dbReference type="RefSeq" id="WP_078929024.1">
    <property type="nucleotide sequence ID" value="NZ_FUXX01000028.1"/>
</dbReference>
<evidence type="ECO:0000313" key="7">
    <source>
        <dbReference type="EMBL" id="SKA65091.1"/>
    </source>
</evidence>
<dbReference type="AlphaFoldDB" id="A0A1T4VKI7"/>
<sequence length="441" mass="47960">MIKLFPNYASEMKLVSFNLKEGKADSPFDAETRFVPSSNGGYDVFVNTSDFKWYQNAARTIASLGCFSIRLSSEVKLSPNEFYWFVTALYDGIHDISIEYDLAAEELSKVESMANLVSKFRAIADTDSKISTPTSIVKALFEEIESAASECGAKASLTLIKRGDKDFENCIGLKAVGLASDEDPCMGIIDVIPSNLDENAPLDVAMVGKGITFDTGGYSLKPEKFMETMRTDKTAVIYLSGALCLALKLGLKKRCRLYLCCSENMVSGRGMLPGDIIKYPNDISVEINNTDAEGRLVLADGLLKASNDNPAFILDMATLTGAAKVAVGRDMFSVLTRDTILDEKLKSSFDECGEMYWQLPLAPYHRRFLSSRRATVTNSGHGEGAPGSSVAASFLEQFVKKDIPWVHIDLSSAYLPDGSPFLAAGPSGSTILGLATWLCAR</sequence>
<dbReference type="GO" id="GO:0005737">
    <property type="term" value="C:cytoplasm"/>
    <property type="evidence" value="ECO:0007669"/>
    <property type="project" value="InterPro"/>
</dbReference>
<dbReference type="PROSITE" id="PS00631">
    <property type="entry name" value="CYTOSOL_AP"/>
    <property type="match status" value="1"/>
</dbReference>
<dbReference type="PRINTS" id="PR00481">
    <property type="entry name" value="LAMNOPPTDASE"/>
</dbReference>
<dbReference type="PANTHER" id="PTHR11963:SF20">
    <property type="entry name" value="PEPTIDASE B"/>
    <property type="match status" value="1"/>
</dbReference>
<keyword evidence="3" id="KW-0645">Protease</keyword>
<dbReference type="SUPFAM" id="SSF53187">
    <property type="entry name" value="Zn-dependent exopeptidases"/>
    <property type="match status" value="1"/>
</dbReference>
<evidence type="ECO:0000256" key="5">
    <source>
        <dbReference type="ARBA" id="ARBA00023211"/>
    </source>
</evidence>
<evidence type="ECO:0000259" key="6">
    <source>
        <dbReference type="PROSITE" id="PS00631"/>
    </source>
</evidence>
<keyword evidence="2 7" id="KW-0031">Aminopeptidase</keyword>
<accession>A0A1T4VKI7</accession>
<dbReference type="STRING" id="83771.SAMN02910357_02005"/>
<name>A0A1T4VKI7_9GAMM</name>
<dbReference type="GO" id="GO:0030145">
    <property type="term" value="F:manganese ion binding"/>
    <property type="evidence" value="ECO:0007669"/>
    <property type="project" value="InterPro"/>
</dbReference>
<dbReference type="Pfam" id="PF00883">
    <property type="entry name" value="Peptidase_M17"/>
    <property type="match status" value="1"/>
</dbReference>
<keyword evidence="8" id="KW-1185">Reference proteome</keyword>
<evidence type="ECO:0000256" key="4">
    <source>
        <dbReference type="ARBA" id="ARBA00022801"/>
    </source>
</evidence>
<dbReference type="GO" id="GO:0006508">
    <property type="term" value="P:proteolysis"/>
    <property type="evidence" value="ECO:0007669"/>
    <property type="project" value="UniProtKB-KW"/>
</dbReference>
<dbReference type="InterPro" id="IPR011356">
    <property type="entry name" value="Leucine_aapep/pepB"/>
</dbReference>